<evidence type="ECO:0000313" key="1">
    <source>
        <dbReference type="EMBL" id="MDP2564286.1"/>
    </source>
</evidence>
<dbReference type="Proteomes" id="UP001177212">
    <property type="component" value="Unassembled WGS sequence"/>
</dbReference>
<protein>
    <submittedName>
        <fullName evidence="1">Uncharacterized protein</fullName>
    </submittedName>
</protein>
<proteinExistence type="predicted"/>
<keyword evidence="2" id="KW-1185">Reference proteome</keyword>
<dbReference type="EMBL" id="JAUYVT010000004">
    <property type="protein sequence ID" value="MDP2564286.1"/>
    <property type="molecule type" value="Genomic_DNA"/>
</dbReference>
<accession>A0ABT9FBX2</accession>
<gene>
    <name evidence="1" type="ORF">Q8W34_06550</name>
</gene>
<sequence length="216" mass="24457">MKNANLVCYRGVNENTNINTHTIKEKCTKAAIYLASNIMENIPAVKNCNIDIIHLQPYKENEKCKPISGYGQLIENSDNQLLINTSLYIGVNERIVAKATIAIECAEKKKINYRFISDGELESINIELENIFKKYSTLNMRKIFNAYTSECKLDEAPNKKDMITLFEQKVIQNFISFAQSSTGVLTLDTSPKLSIEQNLKLVEGSAFLKETFCLNP</sequence>
<name>A0ABT9FBX2_9GAMM</name>
<evidence type="ECO:0000313" key="2">
    <source>
        <dbReference type="Proteomes" id="UP001177212"/>
    </source>
</evidence>
<dbReference type="RefSeq" id="WP_305471567.1">
    <property type="nucleotide sequence ID" value="NZ_JAUYVT010000004.1"/>
</dbReference>
<comment type="caution">
    <text evidence="1">The sequence shown here is derived from an EMBL/GenBank/DDBJ whole genome shotgun (WGS) entry which is preliminary data.</text>
</comment>
<organism evidence="1 2">
    <name type="scientific">Pseudoalteromonas marina</name>
    <dbReference type="NCBI Taxonomy" id="267375"/>
    <lineage>
        <taxon>Bacteria</taxon>
        <taxon>Pseudomonadati</taxon>
        <taxon>Pseudomonadota</taxon>
        <taxon>Gammaproteobacteria</taxon>
        <taxon>Alteromonadales</taxon>
        <taxon>Pseudoalteromonadaceae</taxon>
        <taxon>Pseudoalteromonas</taxon>
    </lineage>
</organism>
<reference evidence="1" key="1">
    <citation type="submission" date="2023-07" db="EMBL/GenBank/DDBJ databases">
        <title>Genome content predicts the carbon catabolic preferences of heterotrophic bacteria.</title>
        <authorList>
            <person name="Gralka M."/>
        </authorList>
    </citation>
    <scope>NUCLEOTIDE SEQUENCE</scope>
    <source>
        <strain evidence="1">4G09</strain>
    </source>
</reference>